<sequence>MNVIIVVAVTVMLRVGTTEGQFDPQLRVLGNIVMSIGNHLFARFTYHEVPVGSENGTFIEQVSYIHQMLQKMRDHFLNPPEGLEDQLRDLTQSFSFQVKVQLPKLDIEEKDLKDKFGLTEEEIKRFQLMANDCKRFVDEDQLRDLTQSFSFQVKVQLPKLDIEEKDLKDKFGLTEEEIKRFQLMANDCKRFVDEIIDTRGVVTDKYL</sequence>
<name>A0A1B6HZJ1_9HEMI</name>
<protein>
    <submittedName>
        <fullName evidence="2">Uncharacterized protein</fullName>
    </submittedName>
</protein>
<dbReference type="EMBL" id="GECU01027609">
    <property type="protein sequence ID" value="JAS80097.1"/>
    <property type="molecule type" value="Transcribed_RNA"/>
</dbReference>
<keyword evidence="1" id="KW-0732">Signal</keyword>
<dbReference type="AlphaFoldDB" id="A0A1B6HZJ1"/>
<gene>
    <name evidence="2" type="ORF">g.18524</name>
</gene>
<feature type="chain" id="PRO_5008584812" evidence="1">
    <location>
        <begin position="21"/>
        <end position="207"/>
    </location>
</feature>
<accession>A0A1B6HZJ1</accession>
<proteinExistence type="predicted"/>
<feature type="signal peptide" evidence="1">
    <location>
        <begin position="1"/>
        <end position="20"/>
    </location>
</feature>
<organism evidence="2">
    <name type="scientific">Homalodisca liturata</name>
    <dbReference type="NCBI Taxonomy" id="320908"/>
    <lineage>
        <taxon>Eukaryota</taxon>
        <taxon>Metazoa</taxon>
        <taxon>Ecdysozoa</taxon>
        <taxon>Arthropoda</taxon>
        <taxon>Hexapoda</taxon>
        <taxon>Insecta</taxon>
        <taxon>Pterygota</taxon>
        <taxon>Neoptera</taxon>
        <taxon>Paraneoptera</taxon>
        <taxon>Hemiptera</taxon>
        <taxon>Auchenorrhyncha</taxon>
        <taxon>Membracoidea</taxon>
        <taxon>Cicadellidae</taxon>
        <taxon>Cicadellinae</taxon>
        <taxon>Proconiini</taxon>
        <taxon>Homalodisca</taxon>
    </lineage>
</organism>
<evidence type="ECO:0000256" key="1">
    <source>
        <dbReference type="SAM" id="SignalP"/>
    </source>
</evidence>
<reference evidence="2" key="1">
    <citation type="submission" date="2015-11" db="EMBL/GenBank/DDBJ databases">
        <title>De novo transcriptome assembly of four potential Pierce s Disease insect vectors from Arizona vineyards.</title>
        <authorList>
            <person name="Tassone E.E."/>
        </authorList>
    </citation>
    <scope>NUCLEOTIDE SEQUENCE</scope>
</reference>
<evidence type="ECO:0000313" key="2">
    <source>
        <dbReference type="EMBL" id="JAS80097.1"/>
    </source>
</evidence>